<sequence>MPIPAEARFWIARGLGLWRRGWASLRNRGLAASWQRLKLHFRRGTVPAQALYAPQPAPFAGFSIATAAAPRASIVIPVHGAFAHTLACLRALAAHPPRASFELIVVDDASPDDTLAKLARVDGLRVHARETNGGFIAACNDGAALARGEFLVFLNNDTVPQPGWLDAMLETFERHADAGLVGAKLVYPDGRLQEAGGVVFADGSGWNYGRGESPDDCRFAYLRDADYCSGAAIAIPRTLFERLGGFDARYAPAYYEDTDLAFAVRGAGLRVLYQPASLVVHDEGATSGTDLAQGPKAAQVRNQSVFARKWQEALREQLPAGTIPTPALLHRARPQILIVDALTPQPDRDSGSLRLVNLMRLLIGEGAHVVFLPANRSADGAYTEALQQLGVECWHAPYAAGIPAWLREHGPRFDVAMVSRHYVASEFLPLLRKHAPQAKLLFDTVDLHYLRERRAAELSGDRVALRAAQRTRELELGLIAKADATLVVSDTERALLADDAPQADVRILSNLHALGAQGPAWSQRKDLLFVGGFRHPPNVDAVLWFAREVFPRIRAARPGMQFHCIGGDVPAEVQALSAIDGIRIHGHVPDLQPWLDGCRLSVAPLRYGAGVKGKVNQAMAHGLPVVATSPAVEGMHLVDGRDALVADDAGGFADAVLRLHGDEALWNRIAANGRDNVARHFSMDAARDVVGELFLSGRR</sequence>
<dbReference type="InterPro" id="IPR029044">
    <property type="entry name" value="Nucleotide-diphossugar_trans"/>
</dbReference>
<dbReference type="SUPFAM" id="SSF53756">
    <property type="entry name" value="UDP-Glycosyltransferase/glycogen phosphorylase"/>
    <property type="match status" value="1"/>
</dbReference>
<dbReference type="PANTHER" id="PTHR43179:SF7">
    <property type="entry name" value="RHAMNOSYLTRANSFERASE WBBL"/>
    <property type="match status" value="1"/>
</dbReference>
<dbReference type="GO" id="GO:0016740">
    <property type="term" value="F:transferase activity"/>
    <property type="evidence" value="ECO:0007669"/>
    <property type="project" value="UniProtKB-KW"/>
</dbReference>
<dbReference type="Gene3D" id="3.90.550.10">
    <property type="entry name" value="Spore Coat Polysaccharide Biosynthesis Protein SpsA, Chain A"/>
    <property type="match status" value="1"/>
</dbReference>
<dbReference type="KEGG" id="thes:FHQ07_05455"/>
<evidence type="ECO:0000313" key="3">
    <source>
        <dbReference type="Proteomes" id="UP000308149"/>
    </source>
</evidence>
<dbReference type="Pfam" id="PF13692">
    <property type="entry name" value="Glyco_trans_1_4"/>
    <property type="match status" value="1"/>
</dbReference>
<protein>
    <submittedName>
        <fullName evidence="2">Glycosyltransferase</fullName>
    </submittedName>
</protein>
<dbReference type="CDD" id="cd04186">
    <property type="entry name" value="GT_2_like_c"/>
    <property type="match status" value="1"/>
</dbReference>
<evidence type="ECO:0000313" key="2">
    <source>
        <dbReference type="EMBL" id="QDA56802.1"/>
    </source>
</evidence>
<reference evidence="2 3" key="1">
    <citation type="submission" date="2019-06" db="EMBL/GenBank/DDBJ databases">
        <title>Thermomonas aquatica sp. nov., isolated from an industrial wastewater treatment plant.</title>
        <authorList>
            <person name="Jeon J.H."/>
            <person name="Park D.-S."/>
        </authorList>
    </citation>
    <scope>NUCLEOTIDE SEQUENCE [LARGE SCALE GENOMIC DNA]</scope>
    <source>
        <strain evidence="2 3">SY21</strain>
    </source>
</reference>
<dbReference type="CDD" id="cd03801">
    <property type="entry name" value="GT4_PimA-like"/>
    <property type="match status" value="1"/>
</dbReference>
<accession>A0A5B7ZSM3</accession>
<keyword evidence="3" id="KW-1185">Reference proteome</keyword>
<dbReference type="Proteomes" id="UP000308149">
    <property type="component" value="Chromosome"/>
</dbReference>
<proteinExistence type="predicted"/>
<feature type="domain" description="Glycosyltransferase 2-like" evidence="1">
    <location>
        <begin position="73"/>
        <end position="193"/>
    </location>
</feature>
<dbReference type="RefSeq" id="WP_139715854.1">
    <property type="nucleotide sequence ID" value="NZ_CP040871.1"/>
</dbReference>
<name>A0A5B7ZSM3_9GAMM</name>
<dbReference type="SUPFAM" id="SSF53448">
    <property type="entry name" value="Nucleotide-diphospho-sugar transferases"/>
    <property type="match status" value="1"/>
</dbReference>
<dbReference type="AlphaFoldDB" id="A0A5B7ZSM3"/>
<dbReference type="EMBL" id="CP040871">
    <property type="protein sequence ID" value="QDA56802.1"/>
    <property type="molecule type" value="Genomic_DNA"/>
</dbReference>
<dbReference type="PANTHER" id="PTHR43179">
    <property type="entry name" value="RHAMNOSYLTRANSFERASE WBBL"/>
    <property type="match status" value="1"/>
</dbReference>
<organism evidence="2 3">
    <name type="scientific">Thermomonas aquatica</name>
    <dbReference type="NCBI Taxonomy" id="2202149"/>
    <lineage>
        <taxon>Bacteria</taxon>
        <taxon>Pseudomonadati</taxon>
        <taxon>Pseudomonadota</taxon>
        <taxon>Gammaproteobacteria</taxon>
        <taxon>Lysobacterales</taxon>
        <taxon>Lysobacteraceae</taxon>
        <taxon>Thermomonas</taxon>
    </lineage>
</organism>
<dbReference type="Pfam" id="PF00535">
    <property type="entry name" value="Glycos_transf_2"/>
    <property type="match status" value="1"/>
</dbReference>
<dbReference type="Gene3D" id="3.40.50.2000">
    <property type="entry name" value="Glycogen Phosphorylase B"/>
    <property type="match status" value="2"/>
</dbReference>
<evidence type="ECO:0000259" key="1">
    <source>
        <dbReference type="Pfam" id="PF00535"/>
    </source>
</evidence>
<dbReference type="OrthoDB" id="9807209at2"/>
<dbReference type="InterPro" id="IPR001173">
    <property type="entry name" value="Glyco_trans_2-like"/>
</dbReference>
<keyword evidence="2" id="KW-0808">Transferase</keyword>
<gene>
    <name evidence="2" type="ORF">FHQ07_05455</name>
</gene>